<name>A0A7K1GKU4_9FLAO</name>
<dbReference type="GO" id="GO:0004045">
    <property type="term" value="F:peptidyl-tRNA hydrolase activity"/>
    <property type="evidence" value="ECO:0007669"/>
    <property type="project" value="UniProtKB-EC"/>
</dbReference>
<dbReference type="EC" id="3.1.1.29" evidence="2"/>
<dbReference type="OrthoDB" id="9815709at2"/>
<sequence>MKKKIIEQELNFKAVRSGGAGGQHVNKVSSKVVLSWNCQKSVGITEEEKVLLLERLKNRINKDGILILETDTTRSQVKNKELVINKLFDLIAKSLKVDKVRKETKVPKSVINKRKETKVKMSLKKALRKRVL</sequence>
<dbReference type="SUPFAM" id="SSF110916">
    <property type="entry name" value="Peptidyl-tRNA hydrolase domain-like"/>
    <property type="match status" value="1"/>
</dbReference>
<dbReference type="PROSITE" id="PS00745">
    <property type="entry name" value="RF_PROK_I"/>
    <property type="match status" value="1"/>
</dbReference>
<dbReference type="EMBL" id="WMJY01000010">
    <property type="protein sequence ID" value="MTH29505.1"/>
    <property type="molecule type" value="Genomic_DNA"/>
</dbReference>
<dbReference type="GO" id="GO:0003747">
    <property type="term" value="F:translation release factor activity"/>
    <property type="evidence" value="ECO:0007669"/>
    <property type="project" value="InterPro"/>
</dbReference>
<dbReference type="GO" id="GO:0072344">
    <property type="term" value="P:rescue of stalled ribosome"/>
    <property type="evidence" value="ECO:0007669"/>
    <property type="project" value="TreeGrafter"/>
</dbReference>
<dbReference type="Pfam" id="PF00472">
    <property type="entry name" value="RF-1"/>
    <property type="match status" value="1"/>
</dbReference>
<keyword evidence="2" id="KW-0378">Hydrolase</keyword>
<protein>
    <submittedName>
        <fullName evidence="2">Aminoacyl-tRNA hydrolase</fullName>
        <ecNumber evidence="2">3.1.1.29</ecNumber>
    </submittedName>
</protein>
<accession>A0A7K1GKU4</accession>
<evidence type="ECO:0000259" key="1">
    <source>
        <dbReference type="PROSITE" id="PS00745"/>
    </source>
</evidence>
<dbReference type="NCBIfam" id="NF006718">
    <property type="entry name" value="PRK09256.1"/>
    <property type="match status" value="1"/>
</dbReference>
<feature type="domain" description="Prokaryotic-type class I peptide chain release factors" evidence="1">
    <location>
        <begin position="16"/>
        <end position="32"/>
    </location>
</feature>
<proteinExistence type="predicted"/>
<dbReference type="Gene3D" id="3.30.160.20">
    <property type="match status" value="1"/>
</dbReference>
<comment type="caution">
    <text evidence="2">The sequence shown here is derived from an EMBL/GenBank/DDBJ whole genome shotgun (WGS) entry which is preliminary data.</text>
</comment>
<dbReference type="AlphaFoldDB" id="A0A7K1GKU4"/>
<evidence type="ECO:0000313" key="2">
    <source>
        <dbReference type="EMBL" id="MTH29505.1"/>
    </source>
</evidence>
<dbReference type="RefSeq" id="WP_155035504.1">
    <property type="nucleotide sequence ID" value="NZ_JBHTIG010000038.1"/>
</dbReference>
<dbReference type="PANTHER" id="PTHR47814">
    <property type="entry name" value="PEPTIDYL-TRNA HYDROLASE ARFB"/>
    <property type="match status" value="1"/>
</dbReference>
<keyword evidence="3" id="KW-1185">Reference proteome</keyword>
<evidence type="ECO:0000313" key="3">
    <source>
        <dbReference type="Proteomes" id="UP000488936"/>
    </source>
</evidence>
<gene>
    <name evidence="2" type="ORF">GJV77_06150</name>
</gene>
<dbReference type="GO" id="GO:0043022">
    <property type="term" value="F:ribosome binding"/>
    <property type="evidence" value="ECO:0007669"/>
    <property type="project" value="TreeGrafter"/>
</dbReference>
<dbReference type="PANTHER" id="PTHR47814:SF1">
    <property type="entry name" value="PEPTIDYL-TRNA HYDROLASE ARFB"/>
    <property type="match status" value="1"/>
</dbReference>
<reference evidence="2 3" key="1">
    <citation type="journal article" date="2006" name="Int. J. Syst. Evol. Microbiol.">
        <title>Myroides pelagicus sp. nov., isolated from seawater in Thailand.</title>
        <authorList>
            <person name="Yoon J."/>
            <person name="Maneerat S."/>
            <person name="Kawai F."/>
            <person name="Yokota A."/>
        </authorList>
    </citation>
    <scope>NUCLEOTIDE SEQUENCE [LARGE SCALE GENOMIC DNA]</scope>
    <source>
        <strain evidence="2 3">SM1T</strain>
    </source>
</reference>
<dbReference type="InterPro" id="IPR000352">
    <property type="entry name" value="Pep_chain_release_fac_I"/>
</dbReference>
<dbReference type="Proteomes" id="UP000488936">
    <property type="component" value="Unassembled WGS sequence"/>
</dbReference>
<organism evidence="2 3">
    <name type="scientific">Myroides pelagicus</name>
    <dbReference type="NCBI Taxonomy" id="270914"/>
    <lineage>
        <taxon>Bacteria</taxon>
        <taxon>Pseudomonadati</taxon>
        <taxon>Bacteroidota</taxon>
        <taxon>Flavobacteriia</taxon>
        <taxon>Flavobacteriales</taxon>
        <taxon>Flavobacteriaceae</taxon>
        <taxon>Myroides</taxon>
    </lineage>
</organism>